<keyword evidence="1" id="KW-0175">Coiled coil</keyword>
<dbReference type="AlphaFoldDB" id="A0A2P5E2N1"/>
<evidence type="ECO:0000313" key="3">
    <source>
        <dbReference type="EMBL" id="PON79804.1"/>
    </source>
</evidence>
<comment type="caution">
    <text evidence="3">The sequence shown here is derived from an EMBL/GenBank/DDBJ whole genome shotgun (WGS) entry which is preliminary data.</text>
</comment>
<keyword evidence="4" id="KW-1185">Reference proteome</keyword>
<keyword evidence="2" id="KW-0472">Membrane</keyword>
<accession>A0A2P5E2N1</accession>
<evidence type="ECO:0000313" key="4">
    <source>
        <dbReference type="Proteomes" id="UP000237105"/>
    </source>
</evidence>
<keyword evidence="2" id="KW-1133">Transmembrane helix</keyword>
<sequence length="123" mass="14567">MLLLLHVWLSNYIYIILIIWRREKLKEITQRCEELKKTHEEEKNNFEYEKKQLQEVLAKDTEGKKFEEKANDIATSTTVYNICCKYLKFDFLFVGEDIVKLVKSWKASEAMEEVANDGGIPTE</sequence>
<dbReference type="Proteomes" id="UP000237105">
    <property type="component" value="Unassembled WGS sequence"/>
</dbReference>
<evidence type="ECO:0000256" key="2">
    <source>
        <dbReference type="SAM" id="Phobius"/>
    </source>
</evidence>
<evidence type="ECO:0000256" key="1">
    <source>
        <dbReference type="SAM" id="Coils"/>
    </source>
</evidence>
<feature type="coiled-coil region" evidence="1">
    <location>
        <begin position="22"/>
        <end position="56"/>
    </location>
</feature>
<organism evidence="3 4">
    <name type="scientific">Parasponia andersonii</name>
    <name type="common">Sponia andersonii</name>
    <dbReference type="NCBI Taxonomy" id="3476"/>
    <lineage>
        <taxon>Eukaryota</taxon>
        <taxon>Viridiplantae</taxon>
        <taxon>Streptophyta</taxon>
        <taxon>Embryophyta</taxon>
        <taxon>Tracheophyta</taxon>
        <taxon>Spermatophyta</taxon>
        <taxon>Magnoliopsida</taxon>
        <taxon>eudicotyledons</taxon>
        <taxon>Gunneridae</taxon>
        <taxon>Pentapetalae</taxon>
        <taxon>rosids</taxon>
        <taxon>fabids</taxon>
        <taxon>Rosales</taxon>
        <taxon>Cannabaceae</taxon>
        <taxon>Parasponia</taxon>
    </lineage>
</organism>
<reference evidence="4" key="1">
    <citation type="submission" date="2016-06" db="EMBL/GenBank/DDBJ databases">
        <title>Parallel loss of symbiosis genes in relatives of nitrogen-fixing non-legume Parasponia.</title>
        <authorList>
            <person name="Van Velzen R."/>
            <person name="Holmer R."/>
            <person name="Bu F."/>
            <person name="Rutten L."/>
            <person name="Van Zeijl A."/>
            <person name="Liu W."/>
            <person name="Santuari L."/>
            <person name="Cao Q."/>
            <person name="Sharma T."/>
            <person name="Shen D."/>
            <person name="Roswanjaya Y."/>
            <person name="Wardhani T."/>
            <person name="Kalhor M.S."/>
            <person name="Jansen J."/>
            <person name="Van den Hoogen J."/>
            <person name="Gungor B."/>
            <person name="Hartog M."/>
            <person name="Hontelez J."/>
            <person name="Verver J."/>
            <person name="Yang W.-C."/>
            <person name="Schijlen E."/>
            <person name="Repin R."/>
            <person name="Schilthuizen M."/>
            <person name="Schranz E."/>
            <person name="Heidstra R."/>
            <person name="Miyata K."/>
            <person name="Fedorova E."/>
            <person name="Kohlen W."/>
            <person name="Bisseling T."/>
            <person name="Smit S."/>
            <person name="Geurts R."/>
        </authorList>
    </citation>
    <scope>NUCLEOTIDE SEQUENCE [LARGE SCALE GENOMIC DNA]</scope>
    <source>
        <strain evidence="4">cv. WU1-14</strain>
    </source>
</reference>
<dbReference type="EMBL" id="JXTB01000003">
    <property type="protein sequence ID" value="PON79804.1"/>
    <property type="molecule type" value="Genomic_DNA"/>
</dbReference>
<name>A0A2P5E2N1_PARAD</name>
<proteinExistence type="predicted"/>
<keyword evidence="2" id="KW-0812">Transmembrane</keyword>
<protein>
    <submittedName>
        <fullName evidence="3">Rossmann-like alpha/beta/alpha sandwich fold containing protein</fullName>
    </submittedName>
</protein>
<feature type="transmembrane region" description="Helical" evidence="2">
    <location>
        <begin position="6"/>
        <end position="21"/>
    </location>
</feature>
<gene>
    <name evidence="3" type="ORF">PanWU01x14_010360</name>
</gene>